<evidence type="ECO:0000313" key="11">
    <source>
        <dbReference type="Proteomes" id="UP000007799"/>
    </source>
</evidence>
<keyword evidence="4 7" id="KW-0067">ATP-binding</keyword>
<proteinExistence type="inferred from homology"/>
<dbReference type="KEGG" id="sre:PTSG_03376"/>
<feature type="domain" description="Methionyl/Leucyl tRNA synthetase" evidence="8">
    <location>
        <begin position="5"/>
        <end position="282"/>
    </location>
</feature>
<dbReference type="FunCoup" id="F2U509">
    <property type="interactions" value="558"/>
</dbReference>
<dbReference type="Pfam" id="PF09334">
    <property type="entry name" value="tRNA-synt_1g"/>
    <property type="match status" value="1"/>
</dbReference>
<dbReference type="EC" id="6.1.1.10" evidence="1"/>
<dbReference type="GO" id="GO:0004825">
    <property type="term" value="F:methionine-tRNA ligase activity"/>
    <property type="evidence" value="ECO:0007669"/>
    <property type="project" value="UniProtKB-EC"/>
</dbReference>
<comment type="similarity">
    <text evidence="7">Belongs to the class-I aminoacyl-tRNA synthetase family.</text>
</comment>
<evidence type="ECO:0000256" key="7">
    <source>
        <dbReference type="RuleBase" id="RU363039"/>
    </source>
</evidence>
<dbReference type="Pfam" id="PF19303">
    <property type="entry name" value="Anticodon_3"/>
    <property type="match status" value="1"/>
</dbReference>
<keyword evidence="5 7" id="KW-0648">Protein biosynthesis</keyword>
<dbReference type="STRING" id="946362.F2U509"/>
<dbReference type="OMA" id="MDTQAFC"/>
<dbReference type="PRINTS" id="PR01041">
    <property type="entry name" value="TRNASYNTHMET"/>
</dbReference>
<dbReference type="InParanoid" id="F2U509"/>
<dbReference type="OrthoDB" id="24670at2759"/>
<keyword evidence="11" id="KW-1185">Reference proteome</keyword>
<dbReference type="GeneID" id="16076548"/>
<dbReference type="InterPro" id="IPR009080">
    <property type="entry name" value="tRNAsynth_Ia_anticodon-bd"/>
</dbReference>
<dbReference type="InterPro" id="IPR041872">
    <property type="entry name" value="Anticodon_Met"/>
</dbReference>
<keyword evidence="2 7" id="KW-0436">Ligase</keyword>
<evidence type="ECO:0000256" key="4">
    <source>
        <dbReference type="ARBA" id="ARBA00022840"/>
    </source>
</evidence>
<dbReference type="AlphaFoldDB" id="F2U509"/>
<dbReference type="Proteomes" id="UP000007799">
    <property type="component" value="Unassembled WGS sequence"/>
</dbReference>
<dbReference type="EMBL" id="GL832961">
    <property type="protein sequence ID" value="EGD82725.1"/>
    <property type="molecule type" value="Genomic_DNA"/>
</dbReference>
<dbReference type="GO" id="GO:0006431">
    <property type="term" value="P:methionyl-tRNA aminoacylation"/>
    <property type="evidence" value="ECO:0007669"/>
    <property type="project" value="InterPro"/>
</dbReference>
<dbReference type="Gene3D" id="3.40.50.620">
    <property type="entry name" value="HUPs"/>
    <property type="match status" value="1"/>
</dbReference>
<evidence type="ECO:0000259" key="9">
    <source>
        <dbReference type="Pfam" id="PF19303"/>
    </source>
</evidence>
<feature type="domain" description="Methionyl-tRNA synthetase anticodon-binding" evidence="9">
    <location>
        <begin position="300"/>
        <end position="403"/>
    </location>
</feature>
<dbReference type="eggNOG" id="KOG0436">
    <property type="taxonomic scope" value="Eukaryota"/>
</dbReference>
<accession>F2U509</accession>
<dbReference type="RefSeq" id="XP_004995961.1">
    <property type="nucleotide sequence ID" value="XM_004995904.1"/>
</dbReference>
<organism evidence="11">
    <name type="scientific">Salpingoeca rosetta (strain ATCC 50818 / BSB-021)</name>
    <dbReference type="NCBI Taxonomy" id="946362"/>
    <lineage>
        <taxon>Eukaryota</taxon>
        <taxon>Choanoflagellata</taxon>
        <taxon>Craspedida</taxon>
        <taxon>Salpingoecidae</taxon>
        <taxon>Salpingoeca</taxon>
    </lineage>
</organism>
<name>F2U509_SALR5</name>
<evidence type="ECO:0000313" key="10">
    <source>
        <dbReference type="EMBL" id="EGD82725.1"/>
    </source>
</evidence>
<dbReference type="GO" id="GO:0005524">
    <property type="term" value="F:ATP binding"/>
    <property type="evidence" value="ECO:0007669"/>
    <property type="project" value="UniProtKB-KW"/>
</dbReference>
<dbReference type="SUPFAM" id="SSF47323">
    <property type="entry name" value="Anticodon-binding domain of a subclass of class I aminoacyl-tRNA synthetases"/>
    <property type="match status" value="1"/>
</dbReference>
<evidence type="ECO:0000256" key="1">
    <source>
        <dbReference type="ARBA" id="ARBA00012838"/>
    </source>
</evidence>
<gene>
    <name evidence="10" type="ORF">PTSG_03376</name>
</gene>
<evidence type="ECO:0000259" key="8">
    <source>
        <dbReference type="Pfam" id="PF09334"/>
    </source>
</evidence>
<dbReference type="InterPro" id="IPR033911">
    <property type="entry name" value="MetRS_core"/>
</dbReference>
<protein>
    <recommendedName>
        <fullName evidence="1">methionine--tRNA ligase</fullName>
        <ecNumber evidence="1">6.1.1.10</ecNumber>
    </recommendedName>
</protein>
<dbReference type="InterPro" id="IPR015413">
    <property type="entry name" value="Methionyl/Leucyl_tRNA_Synth"/>
</dbReference>
<keyword evidence="3 7" id="KW-0547">Nucleotide-binding</keyword>
<dbReference type="InterPro" id="IPR023457">
    <property type="entry name" value="Met-tRNA_synth_2"/>
</dbReference>
<dbReference type="PANTHER" id="PTHR43326:SF1">
    <property type="entry name" value="METHIONINE--TRNA LIGASE, MITOCHONDRIAL"/>
    <property type="match status" value="1"/>
</dbReference>
<dbReference type="Gene3D" id="1.10.730.10">
    <property type="entry name" value="Isoleucyl-tRNA Synthetase, Domain 1"/>
    <property type="match status" value="1"/>
</dbReference>
<keyword evidence="6 7" id="KW-0030">Aminoacyl-tRNA synthetase</keyword>
<reference evidence="10" key="1">
    <citation type="submission" date="2009-08" db="EMBL/GenBank/DDBJ databases">
        <title>Annotation of Salpingoeca rosetta.</title>
        <authorList>
            <consortium name="The Broad Institute Genome Sequencing Platform"/>
            <person name="Russ C."/>
            <person name="Cuomo C."/>
            <person name="Burger G."/>
            <person name="Gray M.W."/>
            <person name="Holland P.W.H."/>
            <person name="King N."/>
            <person name="Lang F.B.F."/>
            <person name="Roger A.J."/>
            <person name="Ruiz-Trillo I."/>
            <person name="Young S.K."/>
            <person name="Zeng Q."/>
            <person name="Gargeya S."/>
            <person name="Alvarado L."/>
            <person name="Berlin A."/>
            <person name="Chapman S.B."/>
            <person name="Chen Z."/>
            <person name="Freedman E."/>
            <person name="Gellesch M."/>
            <person name="Goldberg J."/>
            <person name="Griggs A."/>
            <person name="Gujja S."/>
            <person name="Heilman E."/>
            <person name="Heiman D."/>
            <person name="Howarth C."/>
            <person name="Mehta T."/>
            <person name="Neiman D."/>
            <person name="Pearson M."/>
            <person name="Roberts A."/>
            <person name="Saif S."/>
            <person name="Shea T."/>
            <person name="Shenoy N."/>
            <person name="Sisk P."/>
            <person name="Stolte C."/>
            <person name="Sykes S."/>
            <person name="White J."/>
            <person name="Yandava C."/>
            <person name="Haas B."/>
            <person name="Nusbaum C."/>
            <person name="Birren B."/>
        </authorList>
    </citation>
    <scope>NUCLEOTIDE SEQUENCE [LARGE SCALE GENOMIC DNA]</scope>
    <source>
        <strain evidence="10">ATCC 50818</strain>
    </source>
</reference>
<dbReference type="CDD" id="cd07957">
    <property type="entry name" value="Anticodon_Ia_Met"/>
    <property type="match status" value="1"/>
</dbReference>
<dbReference type="SUPFAM" id="SSF52374">
    <property type="entry name" value="Nucleotidylyl transferase"/>
    <property type="match status" value="1"/>
</dbReference>
<dbReference type="PANTHER" id="PTHR43326">
    <property type="entry name" value="METHIONYL-TRNA SYNTHETASE"/>
    <property type="match status" value="1"/>
</dbReference>
<sequence length="436" mass="48668">MNGVCNVQPSRFIRTTSPEHKRAVDQFWRTIESKGHIRLGKYKGWYSVVDEAFYSAHQVEPDPGNPANMRAVETGSAVEEYTEDNYMFNLNAMKGKVREWLLSSPTTVYPSVYRHQVLSFLDDADLPDLSVSRLRSSLAWGIPVPTNENHTIYVWMDALVNYLTALGYPDQLTGTLDTHVIGKDILKFHAVYWPAFLLAAGLNPPRRILVHGHWTVAGAKMSKSVGNVVDPLVEADDVGSDLLRFYLLKEARLGSDADFSHKRRDAAISELANNFGNLLSRSTGKRVNPTNTYPPLADVKLTQREQHVADVINNTQRRVQELYASGDVGLGIEEILHCLREGNKYFQEMEPWKLAKLKDDAAAQHRRLACLYTTYELLRVVSLLLCPVTPAISAACLDKLAVAPSNGSAFCQSLAFSYNKGGHALKPGAITLIQRR</sequence>
<dbReference type="InterPro" id="IPR014729">
    <property type="entry name" value="Rossmann-like_a/b/a_fold"/>
</dbReference>
<evidence type="ECO:0000256" key="2">
    <source>
        <dbReference type="ARBA" id="ARBA00022598"/>
    </source>
</evidence>
<evidence type="ECO:0000256" key="5">
    <source>
        <dbReference type="ARBA" id="ARBA00022917"/>
    </source>
</evidence>
<evidence type="ECO:0000256" key="3">
    <source>
        <dbReference type="ARBA" id="ARBA00022741"/>
    </source>
</evidence>
<evidence type="ECO:0000256" key="6">
    <source>
        <dbReference type="ARBA" id="ARBA00023146"/>
    </source>
</evidence>